<name>A0A9X1VB97_9BACL</name>
<dbReference type="PANTHER" id="PTHR33392">
    <property type="entry name" value="POLYISOPRENYL-TEICHOIC ACID--PEPTIDOGLYCAN TEICHOIC ACID TRANSFERASE TAGU"/>
    <property type="match status" value="1"/>
</dbReference>
<feature type="signal peptide" evidence="2">
    <location>
        <begin position="1"/>
        <end position="29"/>
    </location>
</feature>
<keyword evidence="2" id="KW-0732">Signal</keyword>
<sequence>MKVARQKMSLFVAFLSLFSVLLSVSPSYAKDLVQGKRYTLLIAGLDHDGTSKDPDRRTDAHTDALVLLSSKLGSGVVNAVHIPRDTRVYVPHEGYTKINGVYLLRGRKGLSTAVSTLTGIPIDDVLVMDFARFRHALSLVPRMPFTLDRPVMAPEGDVHLSVGTHVLSPAEALAVVRFRHEPLGDIGRVHRQERFMRSAVDVASKLPYGLFVQVMKTLDSQVTDQDIQIAYALVHPVIEYHAHSVPGNFSVGPGVSYWLPDQRGMSAIAALVLHHEEGIPAFSAWHSRALAVDADDGRDRSH</sequence>
<dbReference type="Proteomes" id="UP001139263">
    <property type="component" value="Unassembled WGS sequence"/>
</dbReference>
<feature type="chain" id="PRO_5040894856" evidence="2">
    <location>
        <begin position="30"/>
        <end position="302"/>
    </location>
</feature>
<protein>
    <submittedName>
        <fullName evidence="4">Polyisoprenyl-teichoic acid--peptidoglycan teichoic acid transferase TagV</fullName>
        <ecNumber evidence="4">2.7.8.-</ecNumber>
    </submittedName>
</protein>
<accession>A0A9X1VB97</accession>
<comment type="caution">
    <text evidence="4">The sequence shown here is derived from an EMBL/GenBank/DDBJ whole genome shotgun (WGS) entry which is preliminary data.</text>
</comment>
<dbReference type="EMBL" id="JALBUF010000004">
    <property type="protein sequence ID" value="MCI0183463.1"/>
    <property type="molecule type" value="Genomic_DNA"/>
</dbReference>
<keyword evidence="4" id="KW-0808">Transferase</keyword>
<gene>
    <name evidence="4" type="primary">tagV</name>
    <name evidence="4" type="ORF">MM817_01740</name>
</gene>
<comment type="similarity">
    <text evidence="1">Belongs to the LytR/CpsA/Psr (LCP) family.</text>
</comment>
<dbReference type="NCBIfam" id="TIGR00350">
    <property type="entry name" value="lytR_cpsA_psr"/>
    <property type="match status" value="1"/>
</dbReference>
<dbReference type="GO" id="GO:0016740">
    <property type="term" value="F:transferase activity"/>
    <property type="evidence" value="ECO:0007669"/>
    <property type="project" value="UniProtKB-KW"/>
</dbReference>
<dbReference type="Pfam" id="PF03816">
    <property type="entry name" value="LytR_cpsA_psr"/>
    <property type="match status" value="1"/>
</dbReference>
<dbReference type="Gene3D" id="3.40.630.190">
    <property type="entry name" value="LCP protein"/>
    <property type="match status" value="1"/>
</dbReference>
<dbReference type="PANTHER" id="PTHR33392:SF6">
    <property type="entry name" value="POLYISOPRENYL-TEICHOIC ACID--PEPTIDOGLYCAN TEICHOIC ACID TRANSFERASE TAGU"/>
    <property type="match status" value="1"/>
</dbReference>
<evidence type="ECO:0000256" key="2">
    <source>
        <dbReference type="SAM" id="SignalP"/>
    </source>
</evidence>
<dbReference type="AlphaFoldDB" id="A0A9X1VB97"/>
<evidence type="ECO:0000313" key="4">
    <source>
        <dbReference type="EMBL" id="MCI0183463.1"/>
    </source>
</evidence>
<keyword evidence="5" id="KW-1185">Reference proteome</keyword>
<organism evidence="4 5">
    <name type="scientific">Sulfoacidibacillus ferrooxidans</name>
    <dbReference type="NCBI Taxonomy" id="2005001"/>
    <lineage>
        <taxon>Bacteria</taxon>
        <taxon>Bacillati</taxon>
        <taxon>Bacillota</taxon>
        <taxon>Bacilli</taxon>
        <taxon>Bacillales</taxon>
        <taxon>Alicyclobacillaceae</taxon>
        <taxon>Sulfoacidibacillus</taxon>
    </lineage>
</organism>
<reference evidence="4" key="1">
    <citation type="submission" date="2022-03" db="EMBL/GenBank/DDBJ databases">
        <title>Draft Genome Sequence of Firmicute Strain S0AB, a Heterotrophic Iron/Sulfur-Oxidizing Extreme Acidophile.</title>
        <authorList>
            <person name="Vergara E."/>
            <person name="Pakostova E."/>
            <person name="Johnson D.B."/>
            <person name="Holmes D.S."/>
        </authorList>
    </citation>
    <scope>NUCLEOTIDE SEQUENCE</scope>
    <source>
        <strain evidence="4">S0AB</strain>
    </source>
</reference>
<dbReference type="InterPro" id="IPR050922">
    <property type="entry name" value="LytR/CpsA/Psr_CW_biosynth"/>
</dbReference>
<evidence type="ECO:0000313" key="5">
    <source>
        <dbReference type="Proteomes" id="UP001139263"/>
    </source>
</evidence>
<feature type="domain" description="Cell envelope-related transcriptional attenuator" evidence="3">
    <location>
        <begin position="61"/>
        <end position="201"/>
    </location>
</feature>
<dbReference type="EC" id="2.7.8.-" evidence="4"/>
<dbReference type="InterPro" id="IPR004474">
    <property type="entry name" value="LytR_CpsA_psr"/>
</dbReference>
<proteinExistence type="inferred from homology"/>
<evidence type="ECO:0000259" key="3">
    <source>
        <dbReference type="Pfam" id="PF03816"/>
    </source>
</evidence>
<dbReference type="RefSeq" id="WP_241713798.1">
    <property type="nucleotide sequence ID" value="NZ_JALBUF010000004.1"/>
</dbReference>
<evidence type="ECO:0000256" key="1">
    <source>
        <dbReference type="ARBA" id="ARBA00006068"/>
    </source>
</evidence>